<evidence type="ECO:0000256" key="1">
    <source>
        <dbReference type="ARBA" id="ARBA00005564"/>
    </source>
</evidence>
<dbReference type="SMART" id="SM00184">
    <property type="entry name" value="RING"/>
    <property type="match status" value="1"/>
</dbReference>
<dbReference type="PANTHER" id="PTHR30344:SF1">
    <property type="entry name" value="6-PHOSPHOGLUCONOLACTONASE"/>
    <property type="match status" value="1"/>
</dbReference>
<dbReference type="InterPro" id="IPR015943">
    <property type="entry name" value="WD40/YVTN_repeat-like_dom_sf"/>
</dbReference>
<dbReference type="InterPro" id="IPR011048">
    <property type="entry name" value="Haem_d1_sf"/>
</dbReference>
<evidence type="ECO:0000313" key="9">
    <source>
        <dbReference type="Proteomes" id="UP000663828"/>
    </source>
</evidence>
<dbReference type="Gene3D" id="2.130.10.10">
    <property type="entry name" value="YVTN repeat-like/Quinoprotein amine dehydrogenase"/>
    <property type="match status" value="1"/>
</dbReference>
<dbReference type="Gene3D" id="3.30.40.10">
    <property type="entry name" value="Zinc/RING finger domain, C3HC4 (zinc finger)"/>
    <property type="match status" value="1"/>
</dbReference>
<dbReference type="GO" id="GO:0005829">
    <property type="term" value="C:cytosol"/>
    <property type="evidence" value="ECO:0007669"/>
    <property type="project" value="TreeGrafter"/>
</dbReference>
<dbReference type="AlphaFoldDB" id="A0A815VMP8"/>
<reference evidence="8" key="1">
    <citation type="submission" date="2021-02" db="EMBL/GenBank/DDBJ databases">
        <authorList>
            <person name="Nowell W R."/>
        </authorList>
    </citation>
    <scope>NUCLEOTIDE SEQUENCE</scope>
</reference>
<keyword evidence="9" id="KW-1185">Reference proteome</keyword>
<keyword evidence="2" id="KW-0479">Metal-binding</keyword>
<evidence type="ECO:0000313" key="8">
    <source>
        <dbReference type="EMBL" id="CAF1537754.1"/>
    </source>
</evidence>
<proteinExistence type="inferred from homology"/>
<dbReference type="SUPFAM" id="SSF51004">
    <property type="entry name" value="C-terminal (heme d1) domain of cytochrome cd1-nitrite reductase"/>
    <property type="match status" value="1"/>
</dbReference>
<dbReference type="Proteomes" id="UP000663828">
    <property type="component" value="Unassembled WGS sequence"/>
</dbReference>
<dbReference type="InterPro" id="IPR017907">
    <property type="entry name" value="Znf_RING_CS"/>
</dbReference>
<dbReference type="PROSITE" id="PS50089">
    <property type="entry name" value="ZF_RING_2"/>
    <property type="match status" value="1"/>
</dbReference>
<evidence type="ECO:0000256" key="2">
    <source>
        <dbReference type="ARBA" id="ARBA00022723"/>
    </source>
</evidence>
<dbReference type="InterPro" id="IPR001841">
    <property type="entry name" value="Znf_RING"/>
</dbReference>
<evidence type="ECO:0000256" key="6">
    <source>
        <dbReference type="SAM" id="Coils"/>
    </source>
</evidence>
<sequence>MTDSYSSVEFDTHIPKDLFSCLICYETFGVDPQQQLVALKCGHMFCALCIHQWFTTNKVCPTCRKRCWLKDVLYIDVSKCMVVYGKNRIEYLSAERDRLKHDIQILKDTIQTTRQTVRKFECRIQAKQRLLHRLNSICKHKRCLCEDLSAVLTFREKQKANVLSFARSYPICSCGIGSSNLLAIYLKVWPTKASPTIVYVGTYSGDGSTDSKGIYAFALDESKPTLIPLGLSAATTNASYVLVHPSHKYLYGVNEQDDGTVSAFQIDSTKPERLTLINQQSSRGSGPCYLSTNRVGEYLFVANYNNGTVAVLPIDSNDGSIKQSTGFDQQKGSSVDPIRQTSAHAHCILLDKREQYAVSADLGSDQIYHYRFFPNNGSILRTSITKAARPGDGPRHLVFNSNQKYVYLMNELKSEITVFNYFPTMQPIQIISTLPENYTATNTGAEILLHPTTEKYLYASNRGHDSIAVFSVDSDTGHLTLIQHISVQGHTPRNFNISPNGKFLIVANQDSNNLVLFTIDENTGKLSSTGSSVEVSKPTCVKYLVQ</sequence>
<evidence type="ECO:0000259" key="7">
    <source>
        <dbReference type="PROSITE" id="PS50089"/>
    </source>
</evidence>
<feature type="domain" description="RING-type" evidence="7">
    <location>
        <begin position="21"/>
        <end position="64"/>
    </location>
</feature>
<comment type="caution">
    <text evidence="8">The sequence shown here is derived from an EMBL/GenBank/DDBJ whole genome shotgun (WGS) entry which is preliminary data.</text>
</comment>
<organism evidence="8 9">
    <name type="scientific">Adineta ricciae</name>
    <name type="common">Rotifer</name>
    <dbReference type="NCBI Taxonomy" id="249248"/>
    <lineage>
        <taxon>Eukaryota</taxon>
        <taxon>Metazoa</taxon>
        <taxon>Spiralia</taxon>
        <taxon>Gnathifera</taxon>
        <taxon>Rotifera</taxon>
        <taxon>Eurotatoria</taxon>
        <taxon>Bdelloidea</taxon>
        <taxon>Adinetida</taxon>
        <taxon>Adinetidae</taxon>
        <taxon>Adineta</taxon>
    </lineage>
</organism>
<comment type="similarity">
    <text evidence="1">Belongs to the cycloisomerase 2 family.</text>
</comment>
<feature type="coiled-coil region" evidence="6">
    <location>
        <begin position="89"/>
        <end position="116"/>
    </location>
</feature>
<dbReference type="PROSITE" id="PS00518">
    <property type="entry name" value="ZF_RING_1"/>
    <property type="match status" value="1"/>
</dbReference>
<gene>
    <name evidence="8" type="ORF">XAT740_LOCUS41950</name>
</gene>
<dbReference type="InterPro" id="IPR050282">
    <property type="entry name" value="Cycloisomerase_2"/>
</dbReference>
<evidence type="ECO:0000256" key="4">
    <source>
        <dbReference type="ARBA" id="ARBA00022833"/>
    </source>
</evidence>
<dbReference type="PANTHER" id="PTHR30344">
    <property type="entry name" value="6-PHOSPHOGLUCONOLACTONASE-RELATED"/>
    <property type="match status" value="1"/>
</dbReference>
<accession>A0A815VMP8</accession>
<dbReference type="InterPro" id="IPR019405">
    <property type="entry name" value="Lactonase_7-beta_prop"/>
</dbReference>
<dbReference type="EMBL" id="CAJNOR010004965">
    <property type="protein sequence ID" value="CAF1537754.1"/>
    <property type="molecule type" value="Genomic_DNA"/>
</dbReference>
<keyword evidence="4" id="KW-0862">Zinc</keyword>
<evidence type="ECO:0000256" key="5">
    <source>
        <dbReference type="PROSITE-ProRule" id="PRU00175"/>
    </source>
</evidence>
<dbReference type="SUPFAM" id="SSF57850">
    <property type="entry name" value="RING/U-box"/>
    <property type="match status" value="1"/>
</dbReference>
<dbReference type="GO" id="GO:0017057">
    <property type="term" value="F:6-phosphogluconolactonase activity"/>
    <property type="evidence" value="ECO:0007669"/>
    <property type="project" value="TreeGrafter"/>
</dbReference>
<keyword evidence="3 5" id="KW-0863">Zinc-finger</keyword>
<dbReference type="Pfam" id="PF13639">
    <property type="entry name" value="zf-RING_2"/>
    <property type="match status" value="1"/>
</dbReference>
<dbReference type="Pfam" id="PF10282">
    <property type="entry name" value="Lactonase"/>
    <property type="match status" value="1"/>
</dbReference>
<protein>
    <recommendedName>
        <fullName evidence="7">RING-type domain-containing protein</fullName>
    </recommendedName>
</protein>
<dbReference type="GO" id="GO:0008270">
    <property type="term" value="F:zinc ion binding"/>
    <property type="evidence" value="ECO:0007669"/>
    <property type="project" value="UniProtKB-KW"/>
</dbReference>
<evidence type="ECO:0000256" key="3">
    <source>
        <dbReference type="ARBA" id="ARBA00022771"/>
    </source>
</evidence>
<name>A0A815VMP8_ADIRI</name>
<keyword evidence="6" id="KW-0175">Coiled coil</keyword>
<dbReference type="InterPro" id="IPR013083">
    <property type="entry name" value="Znf_RING/FYVE/PHD"/>
</dbReference>